<evidence type="ECO:0008006" key="3">
    <source>
        <dbReference type="Google" id="ProtNLM"/>
    </source>
</evidence>
<dbReference type="InterPro" id="IPR012340">
    <property type="entry name" value="NA-bd_OB-fold"/>
</dbReference>
<name>A0A445EE43_ARAHY</name>
<dbReference type="AlphaFoldDB" id="A0A445EE43"/>
<sequence>MSFDTFNAPEYDYTYLKKMLLDILLDLGVKEFLKNKDDKSTKYTVIELEIDDGKIMECALFGNYAHELNAFLGSGNKDGAVVVLQFVRVKLYNEKIVLQNSMYDPKIFFNLEEANNAVCVVLATISHIIDTPADPDCACFVVFDKEAKQVLGKSHVEILDPLLLKMTDNVDLINKFKKAHPIQIVSTVISNVECTGGLLPTSKASSIIEGKKNNDEFEVLENAITPTKQQSSKLEDSKVEGDTLTCKKIKIENET</sequence>
<accession>A0A445EE43</accession>
<organism evidence="1 2">
    <name type="scientific">Arachis hypogaea</name>
    <name type="common">Peanut</name>
    <dbReference type="NCBI Taxonomy" id="3818"/>
    <lineage>
        <taxon>Eukaryota</taxon>
        <taxon>Viridiplantae</taxon>
        <taxon>Streptophyta</taxon>
        <taxon>Embryophyta</taxon>
        <taxon>Tracheophyta</taxon>
        <taxon>Spermatophyta</taxon>
        <taxon>Magnoliopsida</taxon>
        <taxon>eudicotyledons</taxon>
        <taxon>Gunneridae</taxon>
        <taxon>Pentapetalae</taxon>
        <taxon>rosids</taxon>
        <taxon>fabids</taxon>
        <taxon>Fabales</taxon>
        <taxon>Fabaceae</taxon>
        <taxon>Papilionoideae</taxon>
        <taxon>50 kb inversion clade</taxon>
        <taxon>dalbergioids sensu lato</taxon>
        <taxon>Dalbergieae</taxon>
        <taxon>Pterocarpus clade</taxon>
        <taxon>Arachis</taxon>
    </lineage>
</organism>
<proteinExistence type="predicted"/>
<evidence type="ECO:0000313" key="2">
    <source>
        <dbReference type="Proteomes" id="UP000289738"/>
    </source>
</evidence>
<reference evidence="1 2" key="1">
    <citation type="submission" date="2019-01" db="EMBL/GenBank/DDBJ databases">
        <title>Sequencing of cultivated peanut Arachis hypogaea provides insights into genome evolution and oil improvement.</title>
        <authorList>
            <person name="Chen X."/>
        </authorList>
    </citation>
    <scope>NUCLEOTIDE SEQUENCE [LARGE SCALE GENOMIC DNA]</scope>
    <source>
        <strain evidence="2">cv. Fuhuasheng</strain>
        <tissue evidence="1">Leaves</tissue>
    </source>
</reference>
<protein>
    <recommendedName>
        <fullName evidence="3">DUF223 domain-containing protein</fullName>
    </recommendedName>
</protein>
<dbReference type="EMBL" id="SDMP01000002">
    <property type="protein sequence ID" value="RYR73569.1"/>
    <property type="molecule type" value="Genomic_DNA"/>
</dbReference>
<evidence type="ECO:0000313" key="1">
    <source>
        <dbReference type="EMBL" id="RYR73569.1"/>
    </source>
</evidence>
<dbReference type="Gene3D" id="2.40.50.140">
    <property type="entry name" value="Nucleic acid-binding proteins"/>
    <property type="match status" value="1"/>
</dbReference>
<keyword evidence="2" id="KW-1185">Reference proteome</keyword>
<dbReference type="SUPFAM" id="SSF50249">
    <property type="entry name" value="Nucleic acid-binding proteins"/>
    <property type="match status" value="1"/>
</dbReference>
<dbReference type="Proteomes" id="UP000289738">
    <property type="component" value="Chromosome A02"/>
</dbReference>
<comment type="caution">
    <text evidence="1">The sequence shown here is derived from an EMBL/GenBank/DDBJ whole genome shotgun (WGS) entry which is preliminary data.</text>
</comment>
<gene>
    <name evidence="1" type="ORF">Ahy_A02g007973</name>
</gene>